<dbReference type="PANTHER" id="PTHR12713:SF27">
    <property type="entry name" value="V-TYPE PROTON ATPASE SUBUNIT G3"/>
    <property type="match status" value="1"/>
</dbReference>
<evidence type="ECO:0000313" key="9">
    <source>
        <dbReference type="Proteomes" id="UP000886885"/>
    </source>
</evidence>
<comment type="subunit">
    <text evidence="6">V-ATPase is a heteromultimeric enzyme made up of two complexes: the ATP-hydrolytic V1 complex and the proton translocation V0 complex.</text>
</comment>
<evidence type="ECO:0000256" key="4">
    <source>
        <dbReference type="ARBA" id="ARBA00022781"/>
    </source>
</evidence>
<keyword evidence="9" id="KW-1185">Reference proteome</keyword>
<comment type="function">
    <text evidence="1">Catalytic subunit of the peripheral V1 complex of vacuolar ATPase (V-ATPase). V-ATPase is responsible for acidifying a variety of intracellular compartments in eukaryotic cells.</text>
</comment>
<organism evidence="8 9">
    <name type="scientific">Populus tomentosa</name>
    <name type="common">Chinese white poplar</name>
    <dbReference type="NCBI Taxonomy" id="118781"/>
    <lineage>
        <taxon>Eukaryota</taxon>
        <taxon>Viridiplantae</taxon>
        <taxon>Streptophyta</taxon>
        <taxon>Embryophyta</taxon>
        <taxon>Tracheophyta</taxon>
        <taxon>Spermatophyta</taxon>
        <taxon>Magnoliopsida</taxon>
        <taxon>eudicotyledons</taxon>
        <taxon>Gunneridae</taxon>
        <taxon>Pentapetalae</taxon>
        <taxon>rosids</taxon>
        <taxon>fabids</taxon>
        <taxon>Malpighiales</taxon>
        <taxon>Salicaceae</taxon>
        <taxon>Saliceae</taxon>
        <taxon>Populus</taxon>
    </lineage>
</organism>
<dbReference type="PANTHER" id="PTHR12713">
    <property type="entry name" value="VACUOLAR ATP SYNTHASE SUBUNIT G"/>
    <property type="match status" value="1"/>
</dbReference>
<dbReference type="GO" id="GO:0016887">
    <property type="term" value="F:ATP hydrolysis activity"/>
    <property type="evidence" value="ECO:0007669"/>
    <property type="project" value="TreeGrafter"/>
</dbReference>
<proteinExistence type="inferred from homology"/>
<dbReference type="NCBIfam" id="TIGR01147">
    <property type="entry name" value="V_ATP_synt_G"/>
    <property type="match status" value="1"/>
</dbReference>
<keyword evidence="5 6" id="KW-0406">Ion transport</keyword>
<comment type="similarity">
    <text evidence="2 6">Belongs to the V-ATPase G subunit family.</text>
</comment>
<evidence type="ECO:0000256" key="2">
    <source>
        <dbReference type="ARBA" id="ARBA00010066"/>
    </source>
</evidence>
<dbReference type="Pfam" id="PF03179">
    <property type="entry name" value="V-ATPase_G"/>
    <property type="match status" value="1"/>
</dbReference>
<sequence>MEKISLSLPLKFPRNLVPFFPYSGTGLVERILQHFLLFLRSCCYQLIVTMDSSHEGIQMLLTAEQEAQQMVAAARNLKTTRLRQAKEEAEKEAALYRSNMESEHRKKVDETSGNSGFTAERLGEETEEKIQNLKKSASEVQSDVVDMLIKFRAVACNKEGKGVPL</sequence>
<name>A0A8X7YLT8_POPTO</name>
<dbReference type="InterPro" id="IPR005124">
    <property type="entry name" value="V-ATPase_G"/>
</dbReference>
<protein>
    <recommendedName>
        <fullName evidence="6">V-type proton ATPase subunit G</fullName>
    </recommendedName>
</protein>
<evidence type="ECO:0000313" key="8">
    <source>
        <dbReference type="EMBL" id="KAG6752235.1"/>
    </source>
</evidence>
<dbReference type="AlphaFoldDB" id="A0A8X7YLT8"/>
<feature type="compositionally biased region" description="Basic and acidic residues" evidence="7">
    <location>
        <begin position="97"/>
        <end position="110"/>
    </location>
</feature>
<dbReference type="Proteomes" id="UP000886885">
    <property type="component" value="Chromosome 13A"/>
</dbReference>
<keyword evidence="3 6" id="KW-0813">Transport</keyword>
<comment type="caution">
    <text evidence="8">The sequence shown here is derived from an EMBL/GenBank/DDBJ whole genome shotgun (WGS) entry which is preliminary data.</text>
</comment>
<dbReference type="FunFam" id="1.20.5.2950:FF:000001">
    <property type="entry name" value="V-type proton ATPase subunit G"/>
    <property type="match status" value="1"/>
</dbReference>
<gene>
    <name evidence="8" type="ORF">POTOM_044456</name>
</gene>
<feature type="region of interest" description="Disordered" evidence="7">
    <location>
        <begin position="97"/>
        <end position="129"/>
    </location>
</feature>
<evidence type="ECO:0000256" key="5">
    <source>
        <dbReference type="ARBA" id="ARBA00023065"/>
    </source>
</evidence>
<dbReference type="GO" id="GO:0046961">
    <property type="term" value="F:proton-transporting ATPase activity, rotational mechanism"/>
    <property type="evidence" value="ECO:0007669"/>
    <property type="project" value="InterPro"/>
</dbReference>
<accession>A0A8X7YLT8</accession>
<evidence type="ECO:0000256" key="6">
    <source>
        <dbReference type="RuleBase" id="RU364019"/>
    </source>
</evidence>
<reference evidence="8" key="1">
    <citation type="journal article" date="2020" name="bioRxiv">
        <title>Hybrid origin of Populus tomentosa Carr. identified through genome sequencing and phylogenomic analysis.</title>
        <authorList>
            <person name="An X."/>
            <person name="Gao K."/>
            <person name="Chen Z."/>
            <person name="Li J."/>
            <person name="Yang X."/>
            <person name="Yang X."/>
            <person name="Zhou J."/>
            <person name="Guo T."/>
            <person name="Zhao T."/>
            <person name="Huang S."/>
            <person name="Miao D."/>
            <person name="Khan W.U."/>
            <person name="Rao P."/>
            <person name="Ye M."/>
            <person name="Lei B."/>
            <person name="Liao W."/>
            <person name="Wang J."/>
            <person name="Ji L."/>
            <person name="Li Y."/>
            <person name="Guo B."/>
            <person name="Mustafa N.S."/>
            <person name="Li S."/>
            <person name="Yun Q."/>
            <person name="Keller S.R."/>
            <person name="Mao J."/>
            <person name="Zhang R."/>
            <person name="Strauss S.H."/>
        </authorList>
    </citation>
    <scope>NUCLEOTIDE SEQUENCE</scope>
    <source>
        <strain evidence="8">GM15</strain>
        <tissue evidence="8">Leaf</tissue>
    </source>
</reference>
<evidence type="ECO:0000256" key="7">
    <source>
        <dbReference type="SAM" id="MobiDB-lite"/>
    </source>
</evidence>
<dbReference type="OrthoDB" id="250802at2759"/>
<comment type="function">
    <text evidence="6">Subunit of the V1 complex of vacuolar(H+)-ATPase (V-ATPase), a multisubunit enzyme composed of a peripheral complex (V1) that hydrolyzes ATP and a membrane integral complex (V0) that translocates protons. V-ATPase is responsible for acidifying and maintaining the pH of intracellular compartments and in some cell types, is targeted to the plasma membrane, where it is responsible for acidifying the extracellular environment.</text>
</comment>
<keyword evidence="4 6" id="KW-0375">Hydrogen ion transport</keyword>
<dbReference type="EMBL" id="JAAWWB010000025">
    <property type="protein sequence ID" value="KAG6752235.1"/>
    <property type="molecule type" value="Genomic_DNA"/>
</dbReference>
<dbReference type="GO" id="GO:0000221">
    <property type="term" value="C:vacuolar proton-transporting V-type ATPase, V1 domain"/>
    <property type="evidence" value="ECO:0007669"/>
    <property type="project" value="TreeGrafter"/>
</dbReference>
<evidence type="ECO:0000256" key="3">
    <source>
        <dbReference type="ARBA" id="ARBA00022448"/>
    </source>
</evidence>
<evidence type="ECO:0000256" key="1">
    <source>
        <dbReference type="ARBA" id="ARBA00003847"/>
    </source>
</evidence>